<sequence>MAAHRIAWLAVLLPVRLVLAESIPPPAYQLAAERVGVPATVLFAVALQESGTVLRGKRIPWPWTLNIAGEGQRYPTRDAACQGIHKAARQHDLKRIDVGLGQTNLGHNGARYSSPCAALDPQQNLIVTATLLREHYELTGDWVLAAGRYHRPAGGAIAERYRAQFRQQLQQLQASTSPPLESSP</sequence>
<accession>A0A9X0GYX8</accession>
<dbReference type="Pfam" id="PF01464">
    <property type="entry name" value="SLT"/>
    <property type="match status" value="1"/>
</dbReference>
<dbReference type="SUPFAM" id="SSF53955">
    <property type="entry name" value="Lysozyme-like"/>
    <property type="match status" value="1"/>
</dbReference>
<gene>
    <name evidence="2" type="ORF">ALO73_01544</name>
</gene>
<evidence type="ECO:0000313" key="2">
    <source>
        <dbReference type="EMBL" id="KPX04991.1"/>
    </source>
</evidence>
<dbReference type="InterPro" id="IPR008258">
    <property type="entry name" value="Transglycosylase_SLT_dom_1"/>
</dbReference>
<organism evidence="2 3">
    <name type="scientific">Pseudomonas syringae pv. daphniphylli</name>
    <dbReference type="NCBI Taxonomy" id="264455"/>
    <lineage>
        <taxon>Bacteria</taxon>
        <taxon>Pseudomonadati</taxon>
        <taxon>Pseudomonadota</taxon>
        <taxon>Gammaproteobacteria</taxon>
        <taxon>Pseudomonadales</taxon>
        <taxon>Pseudomonadaceae</taxon>
        <taxon>Pseudomonas</taxon>
        <taxon>Pseudomonas syringae</taxon>
    </lineage>
</organism>
<dbReference type="Gene3D" id="1.10.530.10">
    <property type="match status" value="1"/>
</dbReference>
<dbReference type="Proteomes" id="UP000050345">
    <property type="component" value="Unassembled WGS sequence"/>
</dbReference>
<protein>
    <recommendedName>
        <fullName evidence="1">Transglycosylase SLT domain-containing protein</fullName>
    </recommendedName>
</protein>
<dbReference type="RefSeq" id="WP_044321321.1">
    <property type="nucleotide sequence ID" value="NZ_JYHD01000038.1"/>
</dbReference>
<dbReference type="InterPro" id="IPR023346">
    <property type="entry name" value="Lysozyme-like_dom_sf"/>
</dbReference>
<comment type="caution">
    <text evidence="2">The sequence shown here is derived from an EMBL/GenBank/DDBJ whole genome shotgun (WGS) entry which is preliminary data.</text>
</comment>
<dbReference type="EMBL" id="LJQF01000449">
    <property type="protein sequence ID" value="KPX04991.1"/>
    <property type="molecule type" value="Genomic_DNA"/>
</dbReference>
<dbReference type="AlphaFoldDB" id="A0A9X0GYX8"/>
<proteinExistence type="predicted"/>
<reference evidence="2 3" key="1">
    <citation type="submission" date="2015-09" db="EMBL/GenBank/DDBJ databases">
        <title>Genome announcement of multiple Pseudomonas syringae strains.</title>
        <authorList>
            <person name="Thakur S."/>
            <person name="Wang P.W."/>
            <person name="Gong Y."/>
            <person name="Weir B.S."/>
            <person name="Guttman D.S."/>
        </authorList>
    </citation>
    <scope>NUCLEOTIDE SEQUENCE [LARGE SCALE GENOMIC DNA]</scope>
    <source>
        <strain evidence="2 3">ICMP9757</strain>
    </source>
</reference>
<evidence type="ECO:0000313" key="3">
    <source>
        <dbReference type="Proteomes" id="UP000050345"/>
    </source>
</evidence>
<feature type="domain" description="Transglycosylase SLT" evidence="1">
    <location>
        <begin position="30"/>
        <end position="157"/>
    </location>
</feature>
<name>A0A9X0GYX8_PSESX</name>
<evidence type="ECO:0000259" key="1">
    <source>
        <dbReference type="Pfam" id="PF01464"/>
    </source>
</evidence>